<reference evidence="1 2" key="1">
    <citation type="journal article" date="2018" name="Front. Plant Sci.">
        <title>Red Clover (Trifolium pratense) and Zigzag Clover (T. medium) - A Picture of Genomic Similarities and Differences.</title>
        <authorList>
            <person name="Dluhosova J."/>
            <person name="Istvanek J."/>
            <person name="Nedelnik J."/>
            <person name="Repkova J."/>
        </authorList>
    </citation>
    <scope>NUCLEOTIDE SEQUENCE [LARGE SCALE GENOMIC DNA]</scope>
    <source>
        <strain evidence="2">cv. 10/8</strain>
        <tissue evidence="1">Leaf</tissue>
    </source>
</reference>
<evidence type="ECO:0000313" key="1">
    <source>
        <dbReference type="EMBL" id="MCH85056.1"/>
    </source>
</evidence>
<proteinExistence type="predicted"/>
<dbReference type="EMBL" id="LXQA010007829">
    <property type="protein sequence ID" value="MCH85056.1"/>
    <property type="molecule type" value="Genomic_DNA"/>
</dbReference>
<organism evidence="1 2">
    <name type="scientific">Trifolium medium</name>
    <dbReference type="NCBI Taxonomy" id="97028"/>
    <lineage>
        <taxon>Eukaryota</taxon>
        <taxon>Viridiplantae</taxon>
        <taxon>Streptophyta</taxon>
        <taxon>Embryophyta</taxon>
        <taxon>Tracheophyta</taxon>
        <taxon>Spermatophyta</taxon>
        <taxon>Magnoliopsida</taxon>
        <taxon>eudicotyledons</taxon>
        <taxon>Gunneridae</taxon>
        <taxon>Pentapetalae</taxon>
        <taxon>rosids</taxon>
        <taxon>fabids</taxon>
        <taxon>Fabales</taxon>
        <taxon>Fabaceae</taxon>
        <taxon>Papilionoideae</taxon>
        <taxon>50 kb inversion clade</taxon>
        <taxon>NPAAA clade</taxon>
        <taxon>Hologalegina</taxon>
        <taxon>IRL clade</taxon>
        <taxon>Trifolieae</taxon>
        <taxon>Trifolium</taxon>
    </lineage>
</organism>
<protein>
    <submittedName>
        <fullName evidence="1">Uncharacterized protein</fullName>
    </submittedName>
</protein>
<accession>A0A392MC78</accession>
<evidence type="ECO:0000313" key="2">
    <source>
        <dbReference type="Proteomes" id="UP000265520"/>
    </source>
</evidence>
<gene>
    <name evidence="1" type="ORF">A2U01_0005898</name>
</gene>
<feature type="non-terminal residue" evidence="1">
    <location>
        <position position="1"/>
    </location>
</feature>
<dbReference type="Proteomes" id="UP000265520">
    <property type="component" value="Unassembled WGS sequence"/>
</dbReference>
<dbReference type="AlphaFoldDB" id="A0A392MC78"/>
<comment type="caution">
    <text evidence="1">The sequence shown here is derived from an EMBL/GenBank/DDBJ whole genome shotgun (WGS) entry which is preliminary data.</text>
</comment>
<sequence>ADLMNVKAFSTLPHGWMVERGVGCVSASSVRTGSGVVSTL</sequence>
<name>A0A392MC78_9FABA</name>
<keyword evidence="2" id="KW-1185">Reference proteome</keyword>